<name>A0A6N9TS25_STRHA</name>
<reference evidence="2 3" key="1">
    <citation type="submission" date="2020-01" db="EMBL/GenBank/DDBJ databases">
        <title>Insect and environment-associated Actinomycetes.</title>
        <authorList>
            <person name="Currrie C."/>
            <person name="Chevrette M."/>
            <person name="Carlson C."/>
            <person name="Stubbendieck R."/>
            <person name="Wendt-Pienkowski E."/>
        </authorList>
    </citation>
    <scope>NUCLEOTIDE SEQUENCE [LARGE SCALE GENOMIC DNA]</scope>
    <source>
        <strain evidence="2 3">SID11342</strain>
    </source>
</reference>
<sequence>MAIDNGAVDTLRSMTAKGLLATLIRAKDGDDVTVEALCKTHSEGRGVLTNAMRALVDDAFVVKFKIQRDKSELVTLEDGTQESKRGGSWYTTFTVDSIPFTLDDVAAMLEDVQAAGNVKAIRVEPMHLDPRKAPQRPTDRKLSVGASRPGTENPQVGPTDRKPTVGQPTVGRAAAKKIKTGEEEDSLSDARGFRDEPRGEREAAAPGDKPGPAAAASGVPGQREDTDGSNEGGSAAGVSAAVESVVGAYVSAYVTTVGVPPRPRVVERLRADATVLLAAGKDAALLEHLAADLAVQGWEDLVKHLSKNQPKAGPGQGAGGREERCPDHPARYRRGCLDCALAVPA</sequence>
<accession>A0A6N9TS25</accession>
<evidence type="ECO:0000313" key="2">
    <source>
        <dbReference type="EMBL" id="NEA14261.1"/>
    </source>
</evidence>
<dbReference type="RefSeq" id="WP_164342165.1">
    <property type="nucleotide sequence ID" value="NZ_JAAGLQ010000028.1"/>
</dbReference>
<evidence type="ECO:0000313" key="3">
    <source>
        <dbReference type="Proteomes" id="UP000471293"/>
    </source>
</evidence>
<organism evidence="2 3">
    <name type="scientific">Streptomyces halstedii</name>
    <dbReference type="NCBI Taxonomy" id="1944"/>
    <lineage>
        <taxon>Bacteria</taxon>
        <taxon>Bacillati</taxon>
        <taxon>Actinomycetota</taxon>
        <taxon>Actinomycetes</taxon>
        <taxon>Kitasatosporales</taxon>
        <taxon>Streptomycetaceae</taxon>
        <taxon>Streptomyces</taxon>
    </lineage>
</organism>
<dbReference type="Proteomes" id="UP000471293">
    <property type="component" value="Unassembled WGS sequence"/>
</dbReference>
<feature type="region of interest" description="Disordered" evidence="1">
    <location>
        <begin position="123"/>
        <end position="235"/>
    </location>
</feature>
<feature type="region of interest" description="Disordered" evidence="1">
    <location>
        <begin position="306"/>
        <end position="327"/>
    </location>
</feature>
<dbReference type="AlphaFoldDB" id="A0A6N9TS25"/>
<feature type="compositionally biased region" description="Low complexity" evidence="1">
    <location>
        <begin position="204"/>
        <end position="221"/>
    </location>
</feature>
<gene>
    <name evidence="2" type="ORF">G3I29_01625</name>
</gene>
<feature type="compositionally biased region" description="Basic and acidic residues" evidence="1">
    <location>
        <begin position="123"/>
        <end position="142"/>
    </location>
</feature>
<dbReference type="EMBL" id="JAAGLQ010000028">
    <property type="protein sequence ID" value="NEA14261.1"/>
    <property type="molecule type" value="Genomic_DNA"/>
</dbReference>
<protein>
    <submittedName>
        <fullName evidence="2">Uncharacterized protein</fullName>
    </submittedName>
</protein>
<comment type="caution">
    <text evidence="2">The sequence shown here is derived from an EMBL/GenBank/DDBJ whole genome shotgun (WGS) entry which is preliminary data.</text>
</comment>
<feature type="compositionally biased region" description="Basic and acidic residues" evidence="1">
    <location>
        <begin position="191"/>
        <end position="203"/>
    </location>
</feature>
<proteinExistence type="predicted"/>
<evidence type="ECO:0000256" key="1">
    <source>
        <dbReference type="SAM" id="MobiDB-lite"/>
    </source>
</evidence>